<keyword evidence="2" id="KW-1185">Reference proteome</keyword>
<sequence length="127" mass="14283">MPPAHAVTSYPLHIQSFHPNLKAVEREWNTEQLDGPQLDFVLACLTEEFDKVVLAHDASLNPAYVIVRPLGLIWNPRQNREQARLALRRIAGGDCDDCDLEGNCVETLRKLVRSKIGPVCSIPAYEH</sequence>
<proteinExistence type="predicted"/>
<comment type="caution">
    <text evidence="1">The sequence shown here is derived from an EMBL/GenBank/DDBJ whole genome shotgun (WGS) entry which is preliminary data.</text>
</comment>
<gene>
    <name evidence="1" type="ORF">GCM10007860_27850</name>
</gene>
<evidence type="ECO:0000313" key="1">
    <source>
        <dbReference type="EMBL" id="GLS05628.1"/>
    </source>
</evidence>
<name>A0ABQ6C0B6_9NEIS</name>
<dbReference type="EMBL" id="BSOZ01000056">
    <property type="protein sequence ID" value="GLS05628.1"/>
    <property type="molecule type" value="Genomic_DNA"/>
</dbReference>
<dbReference type="RefSeq" id="WP_157235858.1">
    <property type="nucleotide sequence ID" value="NZ_BAABUF010000020.1"/>
</dbReference>
<reference evidence="2" key="1">
    <citation type="journal article" date="2019" name="Int. J. Syst. Evol. Microbiol.">
        <title>The Global Catalogue of Microorganisms (GCM) 10K type strain sequencing project: providing services to taxonomists for standard genome sequencing and annotation.</title>
        <authorList>
            <consortium name="The Broad Institute Genomics Platform"/>
            <consortium name="The Broad Institute Genome Sequencing Center for Infectious Disease"/>
            <person name="Wu L."/>
            <person name="Ma J."/>
        </authorList>
    </citation>
    <scope>NUCLEOTIDE SEQUENCE [LARGE SCALE GENOMIC DNA]</scope>
    <source>
        <strain evidence="2">NBRC 104970</strain>
    </source>
</reference>
<protein>
    <submittedName>
        <fullName evidence="1">Uncharacterized protein</fullName>
    </submittedName>
</protein>
<evidence type="ECO:0000313" key="2">
    <source>
        <dbReference type="Proteomes" id="UP001156836"/>
    </source>
</evidence>
<accession>A0ABQ6C0B6</accession>
<dbReference type="Proteomes" id="UP001156836">
    <property type="component" value="Unassembled WGS sequence"/>
</dbReference>
<organism evidence="1 2">
    <name type="scientific">Chitiniphilus shinanonensis</name>
    <dbReference type="NCBI Taxonomy" id="553088"/>
    <lineage>
        <taxon>Bacteria</taxon>
        <taxon>Pseudomonadati</taxon>
        <taxon>Pseudomonadota</taxon>
        <taxon>Betaproteobacteria</taxon>
        <taxon>Neisseriales</taxon>
        <taxon>Chitinibacteraceae</taxon>
        <taxon>Chitiniphilus</taxon>
    </lineage>
</organism>